<evidence type="ECO:0000313" key="3">
    <source>
        <dbReference type="Proteomes" id="UP001056855"/>
    </source>
</evidence>
<protein>
    <submittedName>
        <fullName evidence="2">Uncharacterized protein</fullName>
    </submittedName>
</protein>
<name>A0A9E7N983_9EURY</name>
<feature type="transmembrane region" description="Helical" evidence="1">
    <location>
        <begin position="7"/>
        <end position="26"/>
    </location>
</feature>
<proteinExistence type="predicted"/>
<dbReference type="EMBL" id="CP100355">
    <property type="protein sequence ID" value="UTF53775.1"/>
    <property type="molecule type" value="Genomic_DNA"/>
</dbReference>
<keyword evidence="3" id="KW-1185">Reference proteome</keyword>
<dbReference type="Pfam" id="PF26047">
    <property type="entry name" value="DUF8015"/>
    <property type="match status" value="1"/>
</dbReference>
<sequence>MLEYYDRIIVAIGASVVAGVVLGVVTPLALDVGLFLGGLAATVFLYDAMFRNPPVPPADPRVATTAVVWHAILLSLAISVYVG</sequence>
<feature type="transmembrane region" description="Helical" evidence="1">
    <location>
        <begin position="62"/>
        <end position="82"/>
    </location>
</feature>
<dbReference type="KEGG" id="sawl:NGM29_00350"/>
<evidence type="ECO:0000313" key="2">
    <source>
        <dbReference type="EMBL" id="UTF53775.1"/>
    </source>
</evidence>
<organism evidence="2 3">
    <name type="scientific">Natronosalvus rutilus</name>
    <dbReference type="NCBI Taxonomy" id="2953753"/>
    <lineage>
        <taxon>Archaea</taxon>
        <taxon>Methanobacteriati</taxon>
        <taxon>Methanobacteriota</taxon>
        <taxon>Stenosarchaea group</taxon>
        <taxon>Halobacteria</taxon>
        <taxon>Halobacteriales</taxon>
        <taxon>Natrialbaceae</taxon>
        <taxon>Natronosalvus</taxon>
    </lineage>
</organism>
<dbReference type="RefSeq" id="WP_254158295.1">
    <property type="nucleotide sequence ID" value="NZ_CP100355.1"/>
</dbReference>
<keyword evidence="1" id="KW-1133">Transmembrane helix</keyword>
<dbReference type="AlphaFoldDB" id="A0A9E7N983"/>
<dbReference type="GeneID" id="73288450"/>
<dbReference type="Proteomes" id="UP001056855">
    <property type="component" value="Chromosome"/>
</dbReference>
<gene>
    <name evidence="2" type="ORF">NGM29_00350</name>
</gene>
<reference evidence="2" key="1">
    <citation type="submission" date="2022-06" db="EMBL/GenBank/DDBJ databases">
        <title>Diverse halophilic archaea isolated from saline environments.</title>
        <authorList>
            <person name="Cui H.-L."/>
        </authorList>
    </citation>
    <scope>NUCLEOTIDE SEQUENCE</scope>
    <source>
        <strain evidence="2">WLHS1</strain>
    </source>
</reference>
<keyword evidence="1" id="KW-0812">Transmembrane</keyword>
<dbReference type="InterPro" id="IPR058328">
    <property type="entry name" value="DUF8015"/>
</dbReference>
<evidence type="ECO:0000256" key="1">
    <source>
        <dbReference type="SAM" id="Phobius"/>
    </source>
</evidence>
<accession>A0A9E7N983</accession>
<keyword evidence="1" id="KW-0472">Membrane</keyword>